<dbReference type="RefSeq" id="WP_006782840.1">
    <property type="nucleotide sequence ID" value="NZ_CP040506.1"/>
</dbReference>
<protein>
    <recommendedName>
        <fullName evidence="2">DUF3592 domain-containing protein</fullName>
    </recommendedName>
</protein>
<dbReference type="PROSITE" id="PS51257">
    <property type="entry name" value="PROKAR_LIPOPROTEIN"/>
    <property type="match status" value="1"/>
</dbReference>
<gene>
    <name evidence="3" type="ORF">HMPREF9473_04852</name>
</gene>
<comment type="caution">
    <text evidence="3">The sequence shown here is derived from an EMBL/GenBank/DDBJ whole genome shotgun (WGS) entry which is preliminary data.</text>
</comment>
<evidence type="ECO:0000256" key="1">
    <source>
        <dbReference type="SAM" id="Phobius"/>
    </source>
</evidence>
<keyword evidence="1" id="KW-1133">Transmembrane helix</keyword>
<keyword evidence="1" id="KW-0472">Membrane</keyword>
<dbReference type="HOGENOM" id="CLU_1903837_0_0_9"/>
<name>G5IMX4_9FIRM</name>
<dbReference type="InterPro" id="IPR021994">
    <property type="entry name" value="DUF3592"/>
</dbReference>
<evidence type="ECO:0000313" key="4">
    <source>
        <dbReference type="Proteomes" id="UP000005384"/>
    </source>
</evidence>
<sequence>MIGKVEGESLLFLITFFTLTAMLISCIIAYFKMKKCNCLTLGTIIEIRVTKDRYKNVTEINYQPIYQYTVSGVDYVNEGSMVSSNPKEYKLNDEVPLYYEENNPNNFIFGGDIKDLKRNIIILAFIFTILLAFFLAGLNTD</sequence>
<dbReference type="Proteomes" id="UP000005384">
    <property type="component" value="Unassembled WGS sequence"/>
</dbReference>
<dbReference type="EMBL" id="ADLN01000124">
    <property type="protein sequence ID" value="EHI57157.1"/>
    <property type="molecule type" value="Genomic_DNA"/>
</dbReference>
<feature type="transmembrane region" description="Helical" evidence="1">
    <location>
        <begin position="120"/>
        <end position="138"/>
    </location>
</feature>
<evidence type="ECO:0000259" key="2">
    <source>
        <dbReference type="Pfam" id="PF12158"/>
    </source>
</evidence>
<accession>G5IMX4</accession>
<reference evidence="3 4" key="1">
    <citation type="submission" date="2011-08" db="EMBL/GenBank/DDBJ databases">
        <title>The Genome Sequence of Clostridium hathewayi WAL-18680.</title>
        <authorList>
            <consortium name="The Broad Institute Genome Sequencing Platform"/>
            <person name="Earl A."/>
            <person name="Ward D."/>
            <person name="Feldgarden M."/>
            <person name="Gevers D."/>
            <person name="Finegold S.M."/>
            <person name="Summanen P.H."/>
            <person name="Molitoris D.R."/>
            <person name="Song M."/>
            <person name="Daigneault M."/>
            <person name="Allen-Vercoe E."/>
            <person name="Young S.K."/>
            <person name="Zeng Q."/>
            <person name="Gargeya S."/>
            <person name="Fitzgerald M."/>
            <person name="Haas B."/>
            <person name="Abouelleil A."/>
            <person name="Alvarado L."/>
            <person name="Arachchi H.M."/>
            <person name="Berlin A."/>
            <person name="Brown A."/>
            <person name="Chapman S.B."/>
            <person name="Chen Z."/>
            <person name="Dunbar C."/>
            <person name="Freedman E."/>
            <person name="Gearin G."/>
            <person name="Gellesch M."/>
            <person name="Goldberg J."/>
            <person name="Griggs A."/>
            <person name="Gujja S."/>
            <person name="Heiman D."/>
            <person name="Howarth C."/>
            <person name="Larson L."/>
            <person name="Lui A."/>
            <person name="MacDonald P.J.P."/>
            <person name="Montmayeur A."/>
            <person name="Murphy C."/>
            <person name="Neiman D."/>
            <person name="Pearson M."/>
            <person name="Priest M."/>
            <person name="Roberts A."/>
            <person name="Saif S."/>
            <person name="Shea T."/>
            <person name="Shenoy N."/>
            <person name="Sisk P."/>
            <person name="Stolte C."/>
            <person name="Sykes S."/>
            <person name="Wortman J."/>
            <person name="Nusbaum C."/>
            <person name="Birren B."/>
        </authorList>
    </citation>
    <scope>NUCLEOTIDE SEQUENCE [LARGE SCALE GENOMIC DNA]</scope>
    <source>
        <strain evidence="3 4">WAL-18680</strain>
    </source>
</reference>
<organism evidence="3 4">
    <name type="scientific">Hungatella hathewayi WAL-18680</name>
    <dbReference type="NCBI Taxonomy" id="742737"/>
    <lineage>
        <taxon>Bacteria</taxon>
        <taxon>Bacillati</taxon>
        <taxon>Bacillota</taxon>
        <taxon>Clostridia</taxon>
        <taxon>Lachnospirales</taxon>
        <taxon>Lachnospiraceae</taxon>
        <taxon>Hungatella</taxon>
    </lineage>
</organism>
<dbReference type="PATRIC" id="fig|742737.3.peg.4837"/>
<dbReference type="AlphaFoldDB" id="G5IMX4"/>
<feature type="transmembrane region" description="Helical" evidence="1">
    <location>
        <begin position="12"/>
        <end position="31"/>
    </location>
</feature>
<dbReference type="Pfam" id="PF12158">
    <property type="entry name" value="DUF3592"/>
    <property type="match status" value="1"/>
</dbReference>
<keyword evidence="1" id="KW-0812">Transmembrane</keyword>
<feature type="domain" description="DUF3592" evidence="2">
    <location>
        <begin position="41"/>
        <end position="109"/>
    </location>
</feature>
<keyword evidence="4" id="KW-1185">Reference proteome</keyword>
<proteinExistence type="predicted"/>
<evidence type="ECO:0000313" key="3">
    <source>
        <dbReference type="EMBL" id="EHI57157.1"/>
    </source>
</evidence>